<sequence length="179" mass="18283">MRSNGISPSPAFGRESPSSNVSPSGRIAAGNPTTVCAAGPVRPWTRPDSTTTPAASRVSSASVIVCLDSPVAAARSLRAIAPESALHSSTARAFIDRSRLGVPASGASPRAAIRPSLPGAETVRKVADSCGTWDGGPALSSPRADPCRGRTGAPAYDAFAAGRPDRRVRVVRVGRWGQA</sequence>
<gene>
    <name evidence="2" type="ORF">NUM_04890</name>
</gene>
<name>A0A8J4A7R0_9ACTN</name>
<reference evidence="3" key="1">
    <citation type="journal article" date="2021" name="Int. J. Syst. Evol. Microbiol.">
        <title>Actinocatenispora comari sp. nov., an endophytic actinomycete isolated from aerial parts of Comarum salesowianum.</title>
        <authorList>
            <person name="Oyunbileg N."/>
            <person name="Iizaka Y."/>
            <person name="Hamada M."/>
            <person name="Davaapurev B.O."/>
            <person name="Fukumoto A."/>
            <person name="Tsetseg B."/>
            <person name="Kato F."/>
            <person name="Tamura T."/>
            <person name="Batkhuu J."/>
            <person name="Anzai Y."/>
        </authorList>
    </citation>
    <scope>NUCLEOTIDE SEQUENCE [LARGE SCALE GENOMIC DNA]</scope>
    <source>
        <strain evidence="3">NUM-2625</strain>
    </source>
</reference>
<protein>
    <submittedName>
        <fullName evidence="2">Uncharacterized protein</fullName>
    </submittedName>
</protein>
<keyword evidence="3" id="KW-1185">Reference proteome</keyword>
<comment type="caution">
    <text evidence="2">The sequence shown here is derived from an EMBL/GenBank/DDBJ whole genome shotgun (WGS) entry which is preliminary data.</text>
</comment>
<proteinExistence type="predicted"/>
<organism evidence="2 3">
    <name type="scientific">Actinocatenispora comari</name>
    <dbReference type="NCBI Taxonomy" id="2807577"/>
    <lineage>
        <taxon>Bacteria</taxon>
        <taxon>Bacillati</taxon>
        <taxon>Actinomycetota</taxon>
        <taxon>Actinomycetes</taxon>
        <taxon>Micromonosporales</taxon>
        <taxon>Micromonosporaceae</taxon>
        <taxon>Actinocatenispora</taxon>
    </lineage>
</organism>
<dbReference type="AlphaFoldDB" id="A0A8J4A7R0"/>
<feature type="region of interest" description="Disordered" evidence="1">
    <location>
        <begin position="1"/>
        <end position="56"/>
    </location>
</feature>
<evidence type="ECO:0000313" key="2">
    <source>
        <dbReference type="EMBL" id="GIL25234.1"/>
    </source>
</evidence>
<accession>A0A8J4A7R0</accession>
<dbReference type="Proteomes" id="UP000614996">
    <property type="component" value="Unassembled WGS sequence"/>
</dbReference>
<evidence type="ECO:0000313" key="3">
    <source>
        <dbReference type="Proteomes" id="UP000614996"/>
    </source>
</evidence>
<dbReference type="EMBL" id="BOPO01000004">
    <property type="protein sequence ID" value="GIL25234.1"/>
    <property type="molecule type" value="Genomic_DNA"/>
</dbReference>
<evidence type="ECO:0000256" key="1">
    <source>
        <dbReference type="SAM" id="MobiDB-lite"/>
    </source>
</evidence>